<evidence type="ECO:0000256" key="6">
    <source>
        <dbReference type="SAM" id="MobiDB-lite"/>
    </source>
</evidence>
<sequence>MTTRTPPSPPPTTAGSRPRNPPKGATTPPPADRARPTPDVPAGAAVLAAVTGAHGVGGEVRLKVFADDLGAHRVLNGGALTLAGLRDGTIARLAEVRDRSAAEGLRGTLLWVPREALPPLDEGEYYHADLIGLAAVSTTGEAVGTVVAVENFGAGDVVEIERAPVDGRAGKRVMVPMHAVPDWGDGRLTVEAAFVEE</sequence>
<proteinExistence type="inferred from homology"/>
<dbReference type="Gene3D" id="2.30.30.240">
    <property type="entry name" value="PRC-barrel domain"/>
    <property type="match status" value="1"/>
</dbReference>
<reference evidence="9 10" key="1">
    <citation type="submission" date="2020-03" db="EMBL/GenBank/DDBJ databases">
        <authorList>
            <person name="Wang L."/>
            <person name="He N."/>
            <person name="Li Y."/>
            <person name="Fang Y."/>
            <person name="Zhang F."/>
        </authorList>
    </citation>
    <scope>NUCLEOTIDE SEQUENCE [LARGE SCALE GENOMIC DNA]</scope>
    <source>
        <strain evidence="9 10">36D10-4-7</strain>
    </source>
</reference>
<dbReference type="PANTHER" id="PTHR33692:SF1">
    <property type="entry name" value="RIBOSOME MATURATION FACTOR RIMM"/>
    <property type="match status" value="1"/>
</dbReference>
<feature type="region of interest" description="Disordered" evidence="6">
    <location>
        <begin position="1"/>
        <end position="39"/>
    </location>
</feature>
<evidence type="ECO:0000313" key="10">
    <source>
        <dbReference type="Proteomes" id="UP000732399"/>
    </source>
</evidence>
<dbReference type="Gene3D" id="2.40.30.60">
    <property type="entry name" value="RimM"/>
    <property type="match status" value="1"/>
</dbReference>
<evidence type="ECO:0000259" key="8">
    <source>
        <dbReference type="Pfam" id="PF05239"/>
    </source>
</evidence>
<dbReference type="InterPro" id="IPR002676">
    <property type="entry name" value="RimM_N"/>
</dbReference>
<comment type="subunit">
    <text evidence="5">Binds ribosomal protein uS19.</text>
</comment>
<dbReference type="SUPFAM" id="SSF50447">
    <property type="entry name" value="Translation proteins"/>
    <property type="match status" value="1"/>
</dbReference>
<comment type="caution">
    <text evidence="9">The sequence shown here is derived from an EMBL/GenBank/DDBJ whole genome shotgun (WGS) entry which is preliminary data.</text>
</comment>
<dbReference type="PANTHER" id="PTHR33692">
    <property type="entry name" value="RIBOSOME MATURATION FACTOR RIMM"/>
    <property type="match status" value="1"/>
</dbReference>
<evidence type="ECO:0000256" key="1">
    <source>
        <dbReference type="ARBA" id="ARBA00022490"/>
    </source>
</evidence>
<dbReference type="InterPro" id="IPR011033">
    <property type="entry name" value="PRC_barrel-like_sf"/>
</dbReference>
<comment type="domain">
    <text evidence="5">The PRC barrel domain binds ribosomal protein uS19.</text>
</comment>
<dbReference type="InterPro" id="IPR011961">
    <property type="entry name" value="RimM"/>
</dbReference>
<keyword evidence="3 5" id="KW-0698">rRNA processing</keyword>
<feature type="compositionally biased region" description="Pro residues" evidence="6">
    <location>
        <begin position="1"/>
        <end position="12"/>
    </location>
</feature>
<comment type="subcellular location">
    <subcellularLocation>
        <location evidence="5">Cytoplasm</location>
    </subcellularLocation>
</comment>
<accession>A0ABX1CN93</accession>
<dbReference type="HAMAP" id="MF_00014">
    <property type="entry name" value="Ribosome_mat_RimM"/>
    <property type="match status" value="1"/>
</dbReference>
<feature type="domain" description="PRC-barrel" evidence="8">
    <location>
        <begin position="122"/>
        <end position="191"/>
    </location>
</feature>
<evidence type="ECO:0000256" key="4">
    <source>
        <dbReference type="ARBA" id="ARBA00023186"/>
    </source>
</evidence>
<protein>
    <recommendedName>
        <fullName evidence="5">Ribosome maturation factor RimM</fullName>
    </recommendedName>
</protein>
<evidence type="ECO:0000256" key="3">
    <source>
        <dbReference type="ARBA" id="ARBA00022552"/>
    </source>
</evidence>
<evidence type="ECO:0000256" key="2">
    <source>
        <dbReference type="ARBA" id="ARBA00022517"/>
    </source>
</evidence>
<dbReference type="SUPFAM" id="SSF50346">
    <property type="entry name" value="PRC-barrel domain"/>
    <property type="match status" value="1"/>
</dbReference>
<dbReference type="Pfam" id="PF05239">
    <property type="entry name" value="PRC"/>
    <property type="match status" value="1"/>
</dbReference>
<keyword evidence="2 5" id="KW-0690">Ribosome biogenesis</keyword>
<evidence type="ECO:0000313" key="9">
    <source>
        <dbReference type="EMBL" id="NJR79437.1"/>
    </source>
</evidence>
<comment type="function">
    <text evidence="5">An accessory protein needed during the final step in the assembly of 30S ribosomal subunit, possibly for assembly of the head region. Essential for efficient processing of 16S rRNA. May be needed both before and after RbfA during the maturation of 16S rRNA. It has affinity for free ribosomal 30S subunits but not for 70S ribosomes.</text>
</comment>
<dbReference type="Proteomes" id="UP000732399">
    <property type="component" value="Unassembled WGS sequence"/>
</dbReference>
<dbReference type="InterPro" id="IPR027275">
    <property type="entry name" value="PRC-brl_dom"/>
</dbReference>
<dbReference type="Pfam" id="PF01782">
    <property type="entry name" value="RimM"/>
    <property type="match status" value="1"/>
</dbReference>
<keyword evidence="1 5" id="KW-0963">Cytoplasm</keyword>
<evidence type="ECO:0000256" key="5">
    <source>
        <dbReference type="HAMAP-Rule" id="MF_00014"/>
    </source>
</evidence>
<gene>
    <name evidence="5 9" type="primary">rimM</name>
    <name evidence="9" type="ORF">HBH26_12675</name>
</gene>
<dbReference type="NCBIfam" id="TIGR02273">
    <property type="entry name" value="16S_RimM"/>
    <property type="match status" value="1"/>
</dbReference>
<dbReference type="InterPro" id="IPR009000">
    <property type="entry name" value="Transl_B-barrel_sf"/>
</dbReference>
<dbReference type="EMBL" id="JAAVJH010000007">
    <property type="protein sequence ID" value="NJR79437.1"/>
    <property type="molecule type" value="Genomic_DNA"/>
</dbReference>
<feature type="domain" description="RimM N-terminal" evidence="7">
    <location>
        <begin position="47"/>
        <end position="115"/>
    </location>
</feature>
<keyword evidence="4 5" id="KW-0143">Chaperone</keyword>
<organism evidence="9 10">
    <name type="scientific">Sphingomonas corticis</name>
    <dbReference type="NCBI Taxonomy" id="2722791"/>
    <lineage>
        <taxon>Bacteria</taxon>
        <taxon>Pseudomonadati</taxon>
        <taxon>Pseudomonadota</taxon>
        <taxon>Alphaproteobacteria</taxon>
        <taxon>Sphingomonadales</taxon>
        <taxon>Sphingomonadaceae</taxon>
        <taxon>Sphingomonas</taxon>
    </lineage>
</organism>
<comment type="similarity">
    <text evidence="5">Belongs to the RimM family.</text>
</comment>
<dbReference type="InterPro" id="IPR036976">
    <property type="entry name" value="RimM_N_sf"/>
</dbReference>
<name>A0ABX1CN93_9SPHN</name>
<keyword evidence="10" id="KW-1185">Reference proteome</keyword>
<evidence type="ECO:0000259" key="7">
    <source>
        <dbReference type="Pfam" id="PF01782"/>
    </source>
</evidence>